<comment type="caution">
    <text evidence="1">The sequence shown here is derived from an EMBL/GenBank/DDBJ whole genome shotgun (WGS) entry which is preliminary data.</text>
</comment>
<dbReference type="AlphaFoldDB" id="W4UP29"/>
<keyword evidence="2" id="KW-1185">Reference proteome</keyword>
<dbReference type="Proteomes" id="UP000019131">
    <property type="component" value="Unassembled WGS sequence"/>
</dbReference>
<organism evidence="1 2">
    <name type="scientific">Bacteroides reticulotermitis JCM 10512</name>
    <dbReference type="NCBI Taxonomy" id="1445607"/>
    <lineage>
        <taxon>Bacteria</taxon>
        <taxon>Pseudomonadati</taxon>
        <taxon>Bacteroidota</taxon>
        <taxon>Bacteroidia</taxon>
        <taxon>Bacteroidales</taxon>
        <taxon>Bacteroidaceae</taxon>
        <taxon>Bacteroides</taxon>
    </lineage>
</organism>
<evidence type="ECO:0008006" key="3">
    <source>
        <dbReference type="Google" id="ProtNLM"/>
    </source>
</evidence>
<dbReference type="RefSeq" id="WP_244436827.1">
    <property type="nucleotide sequence ID" value="NZ_BAIV01000002.1"/>
</dbReference>
<sequence length="76" mass="8705">MKPDKDYKTINKIAWNLKTNIHVESEFYDNEAFLKGDSSLKQIELELLGDIQGKSILHLQCHFGQDTISLSRLGAR</sequence>
<proteinExistence type="predicted"/>
<name>W4UP29_9BACE</name>
<reference evidence="1 2" key="1">
    <citation type="journal article" date="2014" name="Genome Announc.">
        <title>Draft Genome Sequence of Bacteroides reticulotermitis Strain JCM 10512T, Isolated from the Gut of a Termite.</title>
        <authorList>
            <person name="Yuki M."/>
            <person name="Oshima K."/>
            <person name="Suda W."/>
            <person name="Sakamoto M."/>
            <person name="Iida T."/>
            <person name="Hattori M."/>
            <person name="Ohkuma M."/>
        </authorList>
    </citation>
    <scope>NUCLEOTIDE SEQUENCE [LARGE SCALE GENOMIC DNA]</scope>
    <source>
        <strain evidence="1 2">JCM 10512</strain>
    </source>
</reference>
<protein>
    <recommendedName>
        <fullName evidence="3">SAM-dependent methyltransferase</fullName>
    </recommendedName>
</protein>
<dbReference type="STRING" id="1445607.JCM10512_466"/>
<evidence type="ECO:0000313" key="1">
    <source>
        <dbReference type="EMBL" id="GAE82274.1"/>
    </source>
</evidence>
<gene>
    <name evidence="1" type="ORF">JCM10512_466</name>
</gene>
<accession>W4UP29</accession>
<evidence type="ECO:0000313" key="2">
    <source>
        <dbReference type="Proteomes" id="UP000019131"/>
    </source>
</evidence>
<dbReference type="EMBL" id="BAIV01000002">
    <property type="protein sequence ID" value="GAE82274.1"/>
    <property type="molecule type" value="Genomic_DNA"/>
</dbReference>